<feature type="signal peptide" evidence="1">
    <location>
        <begin position="1"/>
        <end position="29"/>
    </location>
</feature>
<evidence type="ECO:0000313" key="3">
    <source>
        <dbReference type="Proteomes" id="UP000762676"/>
    </source>
</evidence>
<name>A0AAV4HMG5_9GAST</name>
<accession>A0AAV4HMG5</accession>
<dbReference type="EMBL" id="BMAT01009059">
    <property type="protein sequence ID" value="GFR97785.1"/>
    <property type="molecule type" value="Genomic_DNA"/>
</dbReference>
<proteinExistence type="predicted"/>
<evidence type="ECO:0000256" key="1">
    <source>
        <dbReference type="SAM" id="SignalP"/>
    </source>
</evidence>
<sequence>MGHKLGGPGAACCHLTLAIVLCLKKIALSALFFDVELESLCYPSRQERLASKDRKMTGPGTEGRMDLWTVGSTETEGSKDRWTDGS</sequence>
<feature type="chain" id="PRO_5043607374" description="Secreted protein" evidence="1">
    <location>
        <begin position="30"/>
        <end position="86"/>
    </location>
</feature>
<comment type="caution">
    <text evidence="2">The sequence shown here is derived from an EMBL/GenBank/DDBJ whole genome shotgun (WGS) entry which is preliminary data.</text>
</comment>
<gene>
    <name evidence="2" type="ORF">ElyMa_004485700</name>
</gene>
<organism evidence="2 3">
    <name type="scientific">Elysia marginata</name>
    <dbReference type="NCBI Taxonomy" id="1093978"/>
    <lineage>
        <taxon>Eukaryota</taxon>
        <taxon>Metazoa</taxon>
        <taxon>Spiralia</taxon>
        <taxon>Lophotrochozoa</taxon>
        <taxon>Mollusca</taxon>
        <taxon>Gastropoda</taxon>
        <taxon>Heterobranchia</taxon>
        <taxon>Euthyneura</taxon>
        <taxon>Panpulmonata</taxon>
        <taxon>Sacoglossa</taxon>
        <taxon>Placobranchoidea</taxon>
        <taxon>Plakobranchidae</taxon>
        <taxon>Elysia</taxon>
    </lineage>
</organism>
<keyword evidence="1" id="KW-0732">Signal</keyword>
<evidence type="ECO:0008006" key="4">
    <source>
        <dbReference type="Google" id="ProtNLM"/>
    </source>
</evidence>
<dbReference type="AlphaFoldDB" id="A0AAV4HMG5"/>
<dbReference type="Proteomes" id="UP000762676">
    <property type="component" value="Unassembled WGS sequence"/>
</dbReference>
<evidence type="ECO:0000313" key="2">
    <source>
        <dbReference type="EMBL" id="GFR97785.1"/>
    </source>
</evidence>
<protein>
    <recommendedName>
        <fullName evidence="4">Secreted protein</fullName>
    </recommendedName>
</protein>
<keyword evidence="3" id="KW-1185">Reference proteome</keyword>
<reference evidence="2 3" key="1">
    <citation type="journal article" date="2021" name="Elife">
        <title>Chloroplast acquisition without the gene transfer in kleptoplastic sea slugs, Plakobranchus ocellatus.</title>
        <authorList>
            <person name="Maeda T."/>
            <person name="Takahashi S."/>
            <person name="Yoshida T."/>
            <person name="Shimamura S."/>
            <person name="Takaki Y."/>
            <person name="Nagai Y."/>
            <person name="Toyoda A."/>
            <person name="Suzuki Y."/>
            <person name="Arimoto A."/>
            <person name="Ishii H."/>
            <person name="Satoh N."/>
            <person name="Nishiyama T."/>
            <person name="Hasebe M."/>
            <person name="Maruyama T."/>
            <person name="Minagawa J."/>
            <person name="Obokata J."/>
            <person name="Shigenobu S."/>
        </authorList>
    </citation>
    <scope>NUCLEOTIDE SEQUENCE [LARGE SCALE GENOMIC DNA]</scope>
</reference>